<evidence type="ECO:0000256" key="7">
    <source>
        <dbReference type="ARBA" id="ARBA00022670"/>
    </source>
</evidence>
<dbReference type="EC" id="3.4.11.2" evidence="4"/>
<feature type="domain" description="Peptidase M1 membrane alanine aminopeptidase" evidence="13">
    <location>
        <begin position="232"/>
        <end position="432"/>
    </location>
</feature>
<dbReference type="SUPFAM" id="SSF63737">
    <property type="entry name" value="Leukotriene A4 hydrolase N-terminal domain"/>
    <property type="match status" value="1"/>
</dbReference>
<dbReference type="GO" id="GO:0042277">
    <property type="term" value="F:peptide binding"/>
    <property type="evidence" value="ECO:0007669"/>
    <property type="project" value="TreeGrafter"/>
</dbReference>
<evidence type="ECO:0000256" key="2">
    <source>
        <dbReference type="ARBA" id="ARBA00001947"/>
    </source>
</evidence>
<dbReference type="PANTHER" id="PTHR11533">
    <property type="entry name" value="PROTEASE M1 ZINC METALLOPROTEASE"/>
    <property type="match status" value="1"/>
</dbReference>
<dbReference type="PANTHER" id="PTHR11533:SF174">
    <property type="entry name" value="PUROMYCIN-SENSITIVE AMINOPEPTIDASE-RELATED"/>
    <property type="match status" value="1"/>
</dbReference>
<keyword evidence="12" id="KW-0732">Signal</keyword>
<dbReference type="SUPFAM" id="SSF55486">
    <property type="entry name" value="Metalloproteases ('zincins'), catalytic domain"/>
    <property type="match status" value="1"/>
</dbReference>
<feature type="chain" id="PRO_5030998471" description="Aminopeptidase N" evidence="12">
    <location>
        <begin position="19"/>
        <end position="666"/>
    </location>
</feature>
<sequence length="666" mass="77705">MKSFFSLLFIFLFGIVSAQQIEDVDFKRIKATLDFEEANRVSGFVSVYFEALRDVDSVFLDALNMEFKHFKLTDQITDEVKSADFRVTKDKLIIANNFTENTAYLLQFRYSAEPKKALYFIEDQIWTQGQGKYTSSWLPSIDDTNDKIEFDLSVSYENGYEVLANGELVAKETVTENSTTWHYEMSKPMSSYLVALAIGKYNKKTETSKSGVPLEHYYYPEDSAKVAPTYKYSKEMFNFLEAEIGVPYPWGVYRQVPVKDFLYSGMENTSLTIFSDALVVDSIGFNDRNYVNVNAHELAHQWFGNLVTATSGEHHWLQEGFATYYALLVEREMFGDDYYYWQLHEYAQQLLKQEHAGESTALLNPKSSSVTFYQKGCWALHVLREQVGEEAFSSAVKNYLLKHQYKNVETSDFIEEVETTSNQDLSDFVRVWLEESVLPQDAMVQSLKKSEFMREYMDVSCEAYPSKCRDYLVSDISDQAKIKILLQPSYEVDLEDFNNDLKVRQAIAQKLTTIPVEFKKAYETLLNDASYVTIENALYNLWVNFPTDRARYLHQTKDMYGFNDYNVKLLWLALHLNTIEYQPDKKQEVFEELRGYTNPKYGFDLRMNAFNYLKLINGFDKISLTNLNQATLHHNWRFQQFAKRLLVELQDIEAYKQVLDEIKNKE</sequence>
<dbReference type="Gene3D" id="2.60.40.1730">
    <property type="entry name" value="tricorn interacting facor f3 domain"/>
    <property type="match status" value="1"/>
</dbReference>
<feature type="signal peptide" evidence="12">
    <location>
        <begin position="1"/>
        <end position="18"/>
    </location>
</feature>
<dbReference type="Pfam" id="PF01433">
    <property type="entry name" value="Peptidase_M1"/>
    <property type="match status" value="1"/>
</dbReference>
<comment type="cofactor">
    <cofactor evidence="2">
        <name>Zn(2+)</name>
        <dbReference type="ChEBI" id="CHEBI:29105"/>
    </cofactor>
</comment>
<dbReference type="CDD" id="cd09603">
    <property type="entry name" value="M1_APN_like"/>
    <property type="match status" value="1"/>
</dbReference>
<proteinExistence type="inferred from homology"/>
<comment type="catalytic activity">
    <reaction evidence="1">
        <text>Release of an N-terminal amino acid, Xaa-|-Yaa- from a peptide, amide or arylamide. Xaa is preferably Ala, but may be most amino acids including Pro (slow action). When a terminal hydrophobic residue is followed by a prolyl residue, the two may be released as an intact Xaa-Pro dipeptide.</text>
        <dbReference type="EC" id="3.4.11.2"/>
    </reaction>
</comment>
<dbReference type="RefSeq" id="WP_182202183.1">
    <property type="nucleotide sequence ID" value="NZ_JACGLT010000001.1"/>
</dbReference>
<dbReference type="AlphaFoldDB" id="A0A7W2M2U7"/>
<dbReference type="Pfam" id="PF17900">
    <property type="entry name" value="Peptidase_M1_N"/>
    <property type="match status" value="1"/>
</dbReference>
<dbReference type="GO" id="GO:0006508">
    <property type="term" value="P:proteolysis"/>
    <property type="evidence" value="ECO:0007669"/>
    <property type="project" value="UniProtKB-KW"/>
</dbReference>
<evidence type="ECO:0000256" key="4">
    <source>
        <dbReference type="ARBA" id="ARBA00012564"/>
    </source>
</evidence>
<evidence type="ECO:0000256" key="9">
    <source>
        <dbReference type="ARBA" id="ARBA00022801"/>
    </source>
</evidence>
<keyword evidence="10" id="KW-0862">Zinc</keyword>
<gene>
    <name evidence="15" type="ORF">H3Z82_01900</name>
</gene>
<keyword evidence="16" id="KW-1185">Reference proteome</keyword>
<dbReference type="Gene3D" id="1.10.390.10">
    <property type="entry name" value="Neutral Protease Domain 2"/>
    <property type="match status" value="1"/>
</dbReference>
<keyword evidence="8" id="KW-0479">Metal-binding</keyword>
<keyword evidence="6" id="KW-0031">Aminopeptidase</keyword>
<evidence type="ECO:0000256" key="1">
    <source>
        <dbReference type="ARBA" id="ARBA00000098"/>
    </source>
</evidence>
<evidence type="ECO:0000256" key="10">
    <source>
        <dbReference type="ARBA" id="ARBA00022833"/>
    </source>
</evidence>
<dbReference type="PRINTS" id="PR00756">
    <property type="entry name" value="ALADIPTASE"/>
</dbReference>
<dbReference type="GO" id="GO:0070006">
    <property type="term" value="F:metalloaminopeptidase activity"/>
    <property type="evidence" value="ECO:0007669"/>
    <property type="project" value="TreeGrafter"/>
</dbReference>
<evidence type="ECO:0000256" key="11">
    <source>
        <dbReference type="ARBA" id="ARBA00023049"/>
    </source>
</evidence>
<organism evidence="15 16">
    <name type="scientific">Gelidibacter maritimus</name>
    <dbReference type="NCBI Taxonomy" id="2761487"/>
    <lineage>
        <taxon>Bacteria</taxon>
        <taxon>Pseudomonadati</taxon>
        <taxon>Bacteroidota</taxon>
        <taxon>Flavobacteriia</taxon>
        <taxon>Flavobacteriales</taxon>
        <taxon>Flavobacteriaceae</taxon>
        <taxon>Gelidibacter</taxon>
    </lineage>
</organism>
<dbReference type="InterPro" id="IPR042097">
    <property type="entry name" value="Aminopeptidase_N-like_N_sf"/>
</dbReference>
<accession>A0A7W2M2U7</accession>
<dbReference type="InterPro" id="IPR001930">
    <property type="entry name" value="Peptidase_M1"/>
</dbReference>
<dbReference type="GO" id="GO:0016285">
    <property type="term" value="F:alanyl aminopeptidase activity"/>
    <property type="evidence" value="ECO:0007669"/>
    <property type="project" value="UniProtKB-EC"/>
</dbReference>
<dbReference type="InterPro" id="IPR045357">
    <property type="entry name" value="Aminopeptidase_N-like_N"/>
</dbReference>
<feature type="domain" description="Aminopeptidase N-like N-terminal" evidence="14">
    <location>
        <begin position="33"/>
        <end position="193"/>
    </location>
</feature>
<keyword evidence="7" id="KW-0645">Protease</keyword>
<dbReference type="GO" id="GO:0043171">
    <property type="term" value="P:peptide catabolic process"/>
    <property type="evidence" value="ECO:0007669"/>
    <property type="project" value="TreeGrafter"/>
</dbReference>
<evidence type="ECO:0000313" key="16">
    <source>
        <dbReference type="Proteomes" id="UP000541857"/>
    </source>
</evidence>
<evidence type="ECO:0000256" key="3">
    <source>
        <dbReference type="ARBA" id="ARBA00010136"/>
    </source>
</evidence>
<evidence type="ECO:0000259" key="14">
    <source>
        <dbReference type="Pfam" id="PF17900"/>
    </source>
</evidence>
<evidence type="ECO:0000313" key="15">
    <source>
        <dbReference type="EMBL" id="MBA6151476.1"/>
    </source>
</evidence>
<name>A0A7W2M2U7_9FLAO</name>
<dbReference type="GO" id="GO:0016020">
    <property type="term" value="C:membrane"/>
    <property type="evidence" value="ECO:0007669"/>
    <property type="project" value="TreeGrafter"/>
</dbReference>
<dbReference type="InterPro" id="IPR050344">
    <property type="entry name" value="Peptidase_M1_aminopeptidases"/>
</dbReference>
<evidence type="ECO:0000259" key="13">
    <source>
        <dbReference type="Pfam" id="PF01433"/>
    </source>
</evidence>
<evidence type="ECO:0000256" key="5">
    <source>
        <dbReference type="ARBA" id="ARBA00015611"/>
    </source>
</evidence>
<evidence type="ECO:0000256" key="8">
    <source>
        <dbReference type="ARBA" id="ARBA00022723"/>
    </source>
</evidence>
<dbReference type="Proteomes" id="UP000541857">
    <property type="component" value="Unassembled WGS sequence"/>
</dbReference>
<dbReference type="InterPro" id="IPR027268">
    <property type="entry name" value="Peptidase_M4/M1_CTD_sf"/>
</dbReference>
<dbReference type="GO" id="GO:0008270">
    <property type="term" value="F:zinc ion binding"/>
    <property type="evidence" value="ECO:0007669"/>
    <property type="project" value="InterPro"/>
</dbReference>
<reference evidence="15 16" key="1">
    <citation type="submission" date="2020-07" db="EMBL/GenBank/DDBJ databases">
        <title>Bacterium isolated from marine sediment.</title>
        <authorList>
            <person name="Shang D."/>
        </authorList>
    </citation>
    <scope>NUCLEOTIDE SEQUENCE [LARGE SCALE GENOMIC DNA]</scope>
    <source>
        <strain evidence="15 16">F6074</strain>
    </source>
</reference>
<protein>
    <recommendedName>
        <fullName evidence="5">Aminopeptidase N</fullName>
        <ecNumber evidence="4">3.4.11.2</ecNumber>
    </recommendedName>
</protein>
<evidence type="ECO:0000256" key="6">
    <source>
        <dbReference type="ARBA" id="ARBA00022438"/>
    </source>
</evidence>
<dbReference type="GO" id="GO:0005737">
    <property type="term" value="C:cytoplasm"/>
    <property type="evidence" value="ECO:0007669"/>
    <property type="project" value="TreeGrafter"/>
</dbReference>
<dbReference type="GO" id="GO:0005615">
    <property type="term" value="C:extracellular space"/>
    <property type="evidence" value="ECO:0007669"/>
    <property type="project" value="TreeGrafter"/>
</dbReference>
<keyword evidence="11" id="KW-0482">Metalloprotease</keyword>
<dbReference type="EMBL" id="JACGLT010000001">
    <property type="protein sequence ID" value="MBA6151476.1"/>
    <property type="molecule type" value="Genomic_DNA"/>
</dbReference>
<evidence type="ECO:0000256" key="12">
    <source>
        <dbReference type="SAM" id="SignalP"/>
    </source>
</evidence>
<comment type="caution">
    <text evidence="15">The sequence shown here is derived from an EMBL/GenBank/DDBJ whole genome shotgun (WGS) entry which is preliminary data.</text>
</comment>
<keyword evidence="9" id="KW-0378">Hydrolase</keyword>
<comment type="similarity">
    <text evidence="3">Belongs to the peptidase M1 family.</text>
</comment>
<dbReference type="InterPro" id="IPR014782">
    <property type="entry name" value="Peptidase_M1_dom"/>
</dbReference>